<proteinExistence type="predicted"/>
<dbReference type="GO" id="GO:0043190">
    <property type="term" value="C:ATP-binding cassette (ABC) transporter complex"/>
    <property type="evidence" value="ECO:0007669"/>
    <property type="project" value="InterPro"/>
</dbReference>
<comment type="caution">
    <text evidence="4">The sequence shown here is derived from an EMBL/GenBank/DDBJ whole genome shotgun (WGS) entry which is preliminary data.</text>
</comment>
<dbReference type="OMA" id="SSWGDPQ"/>
<feature type="domain" description="Solute-binding protein family 5" evidence="3">
    <location>
        <begin position="79"/>
        <end position="439"/>
    </location>
</feature>
<dbReference type="InterPro" id="IPR030678">
    <property type="entry name" value="Peptide/Ni-bd"/>
</dbReference>
<dbReference type="Proteomes" id="UP000094426">
    <property type="component" value="Unassembled WGS sequence"/>
</dbReference>
<dbReference type="PANTHER" id="PTHR30290:SF83">
    <property type="entry name" value="ABC TRANSPORTER SUBSTRATE-BINDING PROTEIN"/>
    <property type="match status" value="1"/>
</dbReference>
<dbReference type="GO" id="GO:0042597">
    <property type="term" value="C:periplasmic space"/>
    <property type="evidence" value="ECO:0007669"/>
    <property type="project" value="UniProtKB-ARBA"/>
</dbReference>
<dbReference type="InterPro" id="IPR000914">
    <property type="entry name" value="SBP_5_dom"/>
</dbReference>
<dbReference type="Gene3D" id="3.90.76.10">
    <property type="entry name" value="Dipeptide-binding Protein, Domain 1"/>
    <property type="match status" value="1"/>
</dbReference>
<dbReference type="PROSITE" id="PS51257">
    <property type="entry name" value="PROKAR_LIPOPROTEIN"/>
    <property type="match status" value="1"/>
</dbReference>
<dbReference type="EMBL" id="LNZG01000010">
    <property type="protein sequence ID" value="ODA90578.1"/>
    <property type="molecule type" value="Genomic_DNA"/>
</dbReference>
<dbReference type="AlphaFoldDB" id="A0A1E2SLU5"/>
<organism evidence="4 5">
    <name type="scientific">Leifsonia xyli subsp. xyli</name>
    <dbReference type="NCBI Taxonomy" id="59736"/>
    <lineage>
        <taxon>Bacteria</taxon>
        <taxon>Bacillati</taxon>
        <taxon>Actinomycetota</taxon>
        <taxon>Actinomycetes</taxon>
        <taxon>Micrococcales</taxon>
        <taxon>Microbacteriaceae</taxon>
        <taxon>Leifsonia</taxon>
    </lineage>
</organism>
<feature type="chain" id="PRO_5039603344" evidence="2">
    <location>
        <begin position="23"/>
        <end position="517"/>
    </location>
</feature>
<evidence type="ECO:0000313" key="4">
    <source>
        <dbReference type="EMBL" id="ODA90578.1"/>
    </source>
</evidence>
<dbReference type="OrthoDB" id="9046151at2"/>
<evidence type="ECO:0000259" key="3">
    <source>
        <dbReference type="Pfam" id="PF00496"/>
    </source>
</evidence>
<evidence type="ECO:0000256" key="2">
    <source>
        <dbReference type="SAM" id="SignalP"/>
    </source>
</evidence>
<accession>A0A1E2SLU5</accession>
<dbReference type="PANTHER" id="PTHR30290">
    <property type="entry name" value="PERIPLASMIC BINDING COMPONENT OF ABC TRANSPORTER"/>
    <property type="match status" value="1"/>
</dbReference>
<name>A0A1E2SLU5_LEIXY</name>
<evidence type="ECO:0000256" key="1">
    <source>
        <dbReference type="SAM" id="MobiDB-lite"/>
    </source>
</evidence>
<dbReference type="GO" id="GO:1904680">
    <property type="term" value="F:peptide transmembrane transporter activity"/>
    <property type="evidence" value="ECO:0007669"/>
    <property type="project" value="TreeGrafter"/>
</dbReference>
<keyword evidence="2" id="KW-0732">Signal</keyword>
<dbReference type="Gene3D" id="3.10.105.10">
    <property type="entry name" value="Dipeptide-binding Protein, Domain 3"/>
    <property type="match status" value="1"/>
</dbReference>
<sequence length="517" mass="55433">MRKHRLIIAAVAVGALALTGCASTTDAKSGGSSGVVSAWSTEPERGLVPGDTNEAGGGLIVNQLFAGLIYYDAKGVSHNDVAESITTEDSQHFTVKLKSGQKFSDGEAVTASSFVDAWNYTANVKNGHKAADFFQDVEGFSRDVDSDLTGLKVVSDTEFTITLASKVSDFAQRLGANAFFPLPESAYDDMKTFGQHSVGNGPYQFKSSSACKHDEQLELSVNKNYTGPQKPKNDGLKLVFYSNPDSAYRDVQAGNLDVLYQILDSAVSTYASDFPDRNANQPAAVQQSFTIPQNLERFQGEEGALRRQAISLSINRPEITKVIFGGTRTSSTDFSAPTIAGYQKDLPGLDAFAISPWTGTFKLAYNADGGHQGWVDAVSNGIKNTLGIEAEGAPVPTFGAFRDQITKRTIGSSFRSGWQGDYPGLYNFLGPVFGTGGGSNDGEYSNPAFDALLKKGLAEPDEKAAAADFAKAQQILFTDLPQVSLWYQNVTAVWSGSVSDVTMSWNSFPVFTDIVKN</sequence>
<feature type="signal peptide" evidence="2">
    <location>
        <begin position="1"/>
        <end position="22"/>
    </location>
</feature>
<protein>
    <submittedName>
        <fullName evidence="4">ABC transporter substrate-binding protein</fullName>
    </submittedName>
</protein>
<dbReference type="PIRSF" id="PIRSF002741">
    <property type="entry name" value="MppA"/>
    <property type="match status" value="1"/>
</dbReference>
<evidence type="ECO:0000313" key="5">
    <source>
        <dbReference type="Proteomes" id="UP000094426"/>
    </source>
</evidence>
<dbReference type="RefSeq" id="WP_011186409.1">
    <property type="nucleotide sequence ID" value="NZ_LNZG01000010.1"/>
</dbReference>
<reference evidence="4 5" key="1">
    <citation type="submission" date="2015-11" db="EMBL/GenBank/DDBJ databases">
        <authorList>
            <person name="Zhang Y."/>
            <person name="Guo Z."/>
        </authorList>
    </citation>
    <scope>NUCLEOTIDE SEQUENCE [LARGE SCALE GENOMIC DNA]</scope>
    <source>
        <strain evidence="5">gdw1</strain>
    </source>
</reference>
<dbReference type="GO" id="GO:0015833">
    <property type="term" value="P:peptide transport"/>
    <property type="evidence" value="ECO:0007669"/>
    <property type="project" value="TreeGrafter"/>
</dbReference>
<dbReference type="Pfam" id="PF00496">
    <property type="entry name" value="SBP_bac_5"/>
    <property type="match status" value="1"/>
</dbReference>
<dbReference type="CDD" id="cd00995">
    <property type="entry name" value="PBP2_NikA_DppA_OppA_like"/>
    <property type="match status" value="1"/>
</dbReference>
<dbReference type="SUPFAM" id="SSF53850">
    <property type="entry name" value="Periplasmic binding protein-like II"/>
    <property type="match status" value="1"/>
</dbReference>
<gene>
    <name evidence="4" type="ORF">ATY41_09615</name>
</gene>
<dbReference type="InterPro" id="IPR039424">
    <property type="entry name" value="SBP_5"/>
</dbReference>
<dbReference type="Gene3D" id="3.40.190.10">
    <property type="entry name" value="Periplasmic binding protein-like II"/>
    <property type="match status" value="1"/>
</dbReference>
<feature type="region of interest" description="Disordered" evidence="1">
    <location>
        <begin position="24"/>
        <end position="44"/>
    </location>
</feature>